<dbReference type="OrthoDB" id="7790774at2"/>
<accession>A0A1I4R1Y8</accession>
<reference evidence="2" key="1">
    <citation type="submission" date="2016-10" db="EMBL/GenBank/DDBJ databases">
        <authorList>
            <person name="Varghese N."/>
            <person name="Submissions S."/>
        </authorList>
    </citation>
    <scope>NUCLEOTIDE SEQUENCE [LARGE SCALE GENOMIC DNA]</scope>
    <source>
        <strain evidence="2">BL36</strain>
    </source>
</reference>
<dbReference type="Proteomes" id="UP000199048">
    <property type="component" value="Unassembled WGS sequence"/>
</dbReference>
<evidence type="ECO:0000313" key="2">
    <source>
        <dbReference type="Proteomes" id="UP000199048"/>
    </source>
</evidence>
<dbReference type="SUPFAM" id="SSF51713">
    <property type="entry name" value="tRNA-guanine transglycosylase"/>
    <property type="match status" value="1"/>
</dbReference>
<protein>
    <submittedName>
        <fullName evidence="1">Uncharacterized protein</fullName>
    </submittedName>
</protein>
<dbReference type="Gene3D" id="3.20.20.105">
    <property type="entry name" value="Queuine tRNA-ribosyltransferase-like"/>
    <property type="match status" value="1"/>
</dbReference>
<gene>
    <name evidence="1" type="ORF">SAMN05192568_103265</name>
</gene>
<keyword evidence="2" id="KW-1185">Reference proteome</keyword>
<dbReference type="STRING" id="582667.SAMN05192568_103265"/>
<dbReference type="GO" id="GO:0006400">
    <property type="term" value="P:tRNA modification"/>
    <property type="evidence" value="ECO:0007669"/>
    <property type="project" value="InterPro"/>
</dbReference>
<evidence type="ECO:0000313" key="1">
    <source>
        <dbReference type="EMBL" id="SFM46289.1"/>
    </source>
</evidence>
<dbReference type="RefSeq" id="WP_139234184.1">
    <property type="nucleotide sequence ID" value="NZ_FOTK01000032.1"/>
</dbReference>
<dbReference type="AlphaFoldDB" id="A0A1I4R1Y8"/>
<dbReference type="InterPro" id="IPR036511">
    <property type="entry name" value="TGT-like_sf"/>
</dbReference>
<organism evidence="1 2">
    <name type="scientific">Methylobacterium pseudosasicola</name>
    <dbReference type="NCBI Taxonomy" id="582667"/>
    <lineage>
        <taxon>Bacteria</taxon>
        <taxon>Pseudomonadati</taxon>
        <taxon>Pseudomonadota</taxon>
        <taxon>Alphaproteobacteria</taxon>
        <taxon>Hyphomicrobiales</taxon>
        <taxon>Methylobacteriaceae</taxon>
        <taxon>Methylobacterium</taxon>
    </lineage>
</organism>
<name>A0A1I4R1Y8_9HYPH</name>
<proteinExistence type="predicted"/>
<sequence>MIALHQRANNYARFLPAINGTFAQFTRKPTSAHKRPLPAGLAAHQLDFLDPAGLFHYPWALYTAAEGVYDTKPTMVSLRDPSTSFLLGDSGGFSVISGAVKEALQTFRERSLKWIEINCNVGLPVDVPTRAIDAQSNVWTFRKCLDATLDNTDYAIANARAGTRLLAVYQGRNHQEARAWAAEMKTRRMWGIALGGHTRLDFWFWCKAIKKLIDDGYLDHIRHIHVLGTTEPGVAVLLTALKRALHGYLKRDDLEVTFDSSRAYRIAQAYGQVTLGLKLGMTGNSGSDNAFDFRLFSFPQRGAKLDRSIRFPFDSPLGRLCTLGDFMPGSSPAVPAFDSVGSNLLSHHETYMELSAIEQANLLCDMDLSMGSLVPWHVQEGVRAIHHLFETENISHFDNRKQQLQFYNKGLLSNVLDDFR</sequence>
<dbReference type="EMBL" id="FOTK01000032">
    <property type="protein sequence ID" value="SFM46289.1"/>
    <property type="molecule type" value="Genomic_DNA"/>
</dbReference>